<keyword evidence="4" id="KW-0804">Transcription</keyword>
<evidence type="ECO:0000256" key="4">
    <source>
        <dbReference type="ARBA" id="ARBA00023163"/>
    </source>
</evidence>
<dbReference type="PROSITE" id="PS50931">
    <property type="entry name" value="HTH_LYSR"/>
    <property type="match status" value="1"/>
</dbReference>
<evidence type="ECO:0000256" key="3">
    <source>
        <dbReference type="ARBA" id="ARBA00023125"/>
    </source>
</evidence>
<evidence type="ECO:0000256" key="2">
    <source>
        <dbReference type="ARBA" id="ARBA00023015"/>
    </source>
</evidence>
<dbReference type="PRINTS" id="PR00039">
    <property type="entry name" value="HTHLYSR"/>
</dbReference>
<keyword evidence="2" id="KW-0805">Transcription regulation</keyword>
<dbReference type="Gene3D" id="3.40.190.290">
    <property type="match status" value="1"/>
</dbReference>
<dbReference type="InterPro" id="IPR000847">
    <property type="entry name" value="LysR_HTH_N"/>
</dbReference>
<evidence type="ECO:0000256" key="1">
    <source>
        <dbReference type="ARBA" id="ARBA00009437"/>
    </source>
</evidence>
<dbReference type="PANTHER" id="PTHR30537">
    <property type="entry name" value="HTH-TYPE TRANSCRIPTIONAL REGULATOR"/>
    <property type="match status" value="1"/>
</dbReference>
<dbReference type="PANTHER" id="PTHR30537:SF3">
    <property type="entry name" value="TRANSCRIPTIONAL REGULATORY PROTEIN"/>
    <property type="match status" value="1"/>
</dbReference>
<evidence type="ECO:0000313" key="6">
    <source>
        <dbReference type="EMBL" id="KMT66003.1"/>
    </source>
</evidence>
<dbReference type="STRING" id="1513271.XM47_06000"/>
<keyword evidence="7" id="KW-1185">Reference proteome</keyword>
<dbReference type="InterPro" id="IPR058163">
    <property type="entry name" value="LysR-type_TF_proteobact-type"/>
</dbReference>
<dbReference type="Proteomes" id="UP000037600">
    <property type="component" value="Unassembled WGS sequence"/>
</dbReference>
<name>A0A0J8GZ61_9ALTE</name>
<comment type="similarity">
    <text evidence="1">Belongs to the LysR transcriptional regulatory family.</text>
</comment>
<sequence>MTWHSVHFDWNHLRAFLVTAEEGTLSAAAKALNSTQPTLSRQVCALEAELKVSLFERVGQRLVLTKSGLELLEHARIMGNAALDFALTATGQSQQIEGTVIVSAGELTATYILPKIIAKLRRLEPGIEIEVVVTNEPSDLKRREADIAIRSFHPKQPDLIAKKIGEEVIWLYASPDYLNQLAEISDYSQLENVHIIGFDQTSSVADILNQQGWNLSQQNFPVITPFQLLQLELCKEGLGLIFFPEQMGDPEPKLERAFEHMGPIMTLPVWLVCHQELRTSLRVRRVFDFIASEMQEIYKSPDQV</sequence>
<dbReference type="GO" id="GO:0003700">
    <property type="term" value="F:DNA-binding transcription factor activity"/>
    <property type="evidence" value="ECO:0007669"/>
    <property type="project" value="InterPro"/>
</dbReference>
<dbReference type="InterPro" id="IPR036388">
    <property type="entry name" value="WH-like_DNA-bd_sf"/>
</dbReference>
<dbReference type="Pfam" id="PF03466">
    <property type="entry name" value="LysR_substrate"/>
    <property type="match status" value="1"/>
</dbReference>
<feature type="domain" description="HTH lysR-type" evidence="5">
    <location>
        <begin position="8"/>
        <end position="65"/>
    </location>
</feature>
<dbReference type="GO" id="GO:0043565">
    <property type="term" value="F:sequence-specific DNA binding"/>
    <property type="evidence" value="ECO:0007669"/>
    <property type="project" value="TreeGrafter"/>
</dbReference>
<dbReference type="GO" id="GO:0006351">
    <property type="term" value="P:DNA-templated transcription"/>
    <property type="evidence" value="ECO:0007669"/>
    <property type="project" value="TreeGrafter"/>
</dbReference>
<dbReference type="InterPro" id="IPR036390">
    <property type="entry name" value="WH_DNA-bd_sf"/>
</dbReference>
<dbReference type="SUPFAM" id="SSF53850">
    <property type="entry name" value="Periplasmic binding protein-like II"/>
    <property type="match status" value="1"/>
</dbReference>
<reference evidence="6 7" key="1">
    <citation type="submission" date="2015-04" db="EMBL/GenBank/DDBJ databases">
        <title>Draft Genome Sequence of the Novel Agar-Digesting Marine Bacterium Q1.</title>
        <authorList>
            <person name="Li Y."/>
            <person name="Li D."/>
            <person name="Chen G."/>
            <person name="Du Z."/>
        </authorList>
    </citation>
    <scope>NUCLEOTIDE SEQUENCE [LARGE SCALE GENOMIC DNA]</scope>
    <source>
        <strain evidence="6 7">Q1</strain>
    </source>
</reference>
<organism evidence="6 7">
    <name type="scientific">Catenovulum maritimum</name>
    <dbReference type="NCBI Taxonomy" id="1513271"/>
    <lineage>
        <taxon>Bacteria</taxon>
        <taxon>Pseudomonadati</taxon>
        <taxon>Pseudomonadota</taxon>
        <taxon>Gammaproteobacteria</taxon>
        <taxon>Alteromonadales</taxon>
        <taxon>Alteromonadaceae</taxon>
        <taxon>Catenovulum</taxon>
    </lineage>
</organism>
<keyword evidence="3" id="KW-0238">DNA-binding</keyword>
<comment type="caution">
    <text evidence="6">The sequence shown here is derived from an EMBL/GenBank/DDBJ whole genome shotgun (WGS) entry which is preliminary data.</text>
</comment>
<gene>
    <name evidence="6" type="ORF">XM47_06000</name>
</gene>
<proteinExistence type="inferred from homology"/>
<dbReference type="Pfam" id="PF00126">
    <property type="entry name" value="HTH_1"/>
    <property type="match status" value="1"/>
</dbReference>
<dbReference type="SUPFAM" id="SSF46785">
    <property type="entry name" value="Winged helix' DNA-binding domain"/>
    <property type="match status" value="1"/>
</dbReference>
<protein>
    <submittedName>
        <fullName evidence="6">LysR family transcriptional regulator</fullName>
    </submittedName>
</protein>
<dbReference type="OrthoDB" id="570111at2"/>
<dbReference type="PATRIC" id="fig|1513271.3.peg.1228"/>
<evidence type="ECO:0000259" key="5">
    <source>
        <dbReference type="PROSITE" id="PS50931"/>
    </source>
</evidence>
<dbReference type="InterPro" id="IPR005119">
    <property type="entry name" value="LysR_subst-bd"/>
</dbReference>
<dbReference type="EMBL" id="LAZL01000007">
    <property type="protein sequence ID" value="KMT66003.1"/>
    <property type="molecule type" value="Genomic_DNA"/>
</dbReference>
<accession>A0A0J8GZ61</accession>
<evidence type="ECO:0000313" key="7">
    <source>
        <dbReference type="Proteomes" id="UP000037600"/>
    </source>
</evidence>
<dbReference type="AlphaFoldDB" id="A0A0J8GZ61"/>
<dbReference type="Gene3D" id="1.10.10.10">
    <property type="entry name" value="Winged helix-like DNA-binding domain superfamily/Winged helix DNA-binding domain"/>
    <property type="match status" value="1"/>
</dbReference>